<dbReference type="OrthoDB" id="342730at2759"/>
<dbReference type="InterPro" id="IPR047153">
    <property type="entry name" value="TRIM45/56/19-like"/>
</dbReference>
<dbReference type="GO" id="GO:0008270">
    <property type="term" value="F:zinc ion binding"/>
    <property type="evidence" value="ECO:0007669"/>
    <property type="project" value="UniProtKB-KW"/>
</dbReference>
<feature type="domain" description="B box-type" evidence="7">
    <location>
        <begin position="101"/>
        <end position="142"/>
    </location>
</feature>
<dbReference type="PROSITE" id="PS50089">
    <property type="entry name" value="ZF_RING_2"/>
    <property type="match status" value="1"/>
</dbReference>
<dbReference type="Gene3D" id="3.30.40.10">
    <property type="entry name" value="Zinc/RING finger domain, C3HC4 (zinc finger)"/>
    <property type="match status" value="1"/>
</dbReference>
<sequence>MENTGGIADLALCAVCCEDLRIPKILNCGHSFCLEPCLKELMKMQTFACPICKREIPLPTSGLAEDFPTNFGLQSFVQCGAVPKRSLQIPPLSNVKRTEEKDSGRCSLHDNTITHFCDTCLEALCHGCVERFHDSSHDIVKHSEALQRGINDLQPILEEINKLGAQLKDLSKAAQEAKGRYEAEANEIKNTIGEAKAMVHDLVEKKSKDLCNEVDVEKLVTLEKVKEIELKTADLSLFSDYVKGISESLMADFTKEDLRRKGVIRGLVAKKEKLRHDIKKLQNETFCDKIGVSFISRKPSEIDFGNVDKGQVNADEKGVAHKQVSKINAIKLQAFTYSRKSYIGHVWISLDMCIIYADPR</sequence>
<dbReference type="PANTHER" id="PTHR25462">
    <property type="entry name" value="BONUS, ISOFORM C-RELATED"/>
    <property type="match status" value="1"/>
</dbReference>
<evidence type="ECO:0000256" key="1">
    <source>
        <dbReference type="ARBA" id="ARBA00022723"/>
    </source>
</evidence>
<evidence type="ECO:0000259" key="6">
    <source>
        <dbReference type="PROSITE" id="PS50089"/>
    </source>
</evidence>
<dbReference type="Gene3D" id="3.30.160.60">
    <property type="entry name" value="Classic Zinc Finger"/>
    <property type="match status" value="1"/>
</dbReference>
<dbReference type="STRING" id="307972.A0A2G8K3M8"/>
<dbReference type="SMART" id="SM00184">
    <property type="entry name" value="RING"/>
    <property type="match status" value="1"/>
</dbReference>
<dbReference type="EMBL" id="MRZV01000922">
    <property type="protein sequence ID" value="PIK42602.1"/>
    <property type="molecule type" value="Genomic_DNA"/>
</dbReference>
<evidence type="ECO:0000259" key="7">
    <source>
        <dbReference type="PROSITE" id="PS50119"/>
    </source>
</evidence>
<accession>A0A2G8K3M8</accession>
<dbReference type="SUPFAM" id="SSF57850">
    <property type="entry name" value="RING/U-box"/>
    <property type="match status" value="1"/>
</dbReference>
<organism evidence="8 9">
    <name type="scientific">Stichopus japonicus</name>
    <name type="common">Sea cucumber</name>
    <dbReference type="NCBI Taxonomy" id="307972"/>
    <lineage>
        <taxon>Eukaryota</taxon>
        <taxon>Metazoa</taxon>
        <taxon>Echinodermata</taxon>
        <taxon>Eleutherozoa</taxon>
        <taxon>Echinozoa</taxon>
        <taxon>Holothuroidea</taxon>
        <taxon>Aspidochirotacea</taxon>
        <taxon>Aspidochirotida</taxon>
        <taxon>Stichopodidae</taxon>
        <taxon>Apostichopus</taxon>
    </lineage>
</organism>
<name>A0A2G8K3M8_STIJA</name>
<dbReference type="InterPro" id="IPR001841">
    <property type="entry name" value="Znf_RING"/>
</dbReference>
<gene>
    <name evidence="8" type="ORF">BSL78_20555</name>
</gene>
<dbReference type="AlphaFoldDB" id="A0A2G8K3M8"/>
<evidence type="ECO:0000256" key="2">
    <source>
        <dbReference type="ARBA" id="ARBA00022771"/>
    </source>
</evidence>
<dbReference type="PROSITE" id="PS50119">
    <property type="entry name" value="ZF_BBOX"/>
    <property type="match status" value="1"/>
</dbReference>
<dbReference type="Pfam" id="PF00097">
    <property type="entry name" value="zf-C3HC4"/>
    <property type="match status" value="1"/>
</dbReference>
<dbReference type="PANTHER" id="PTHR25462:SF296">
    <property type="entry name" value="MEIOTIC P26, ISOFORM F"/>
    <property type="match status" value="1"/>
</dbReference>
<evidence type="ECO:0000256" key="3">
    <source>
        <dbReference type="ARBA" id="ARBA00022833"/>
    </source>
</evidence>
<dbReference type="SUPFAM" id="SSF57845">
    <property type="entry name" value="B-box zinc-binding domain"/>
    <property type="match status" value="1"/>
</dbReference>
<proteinExistence type="predicted"/>
<evidence type="ECO:0000256" key="4">
    <source>
        <dbReference type="PROSITE-ProRule" id="PRU00024"/>
    </source>
</evidence>
<dbReference type="Proteomes" id="UP000230750">
    <property type="component" value="Unassembled WGS sequence"/>
</dbReference>
<feature type="coiled-coil region" evidence="5">
    <location>
        <begin position="160"/>
        <end position="191"/>
    </location>
</feature>
<keyword evidence="3" id="KW-0862">Zinc</keyword>
<evidence type="ECO:0000313" key="9">
    <source>
        <dbReference type="Proteomes" id="UP000230750"/>
    </source>
</evidence>
<reference evidence="8 9" key="1">
    <citation type="journal article" date="2017" name="PLoS Biol.">
        <title>The sea cucumber genome provides insights into morphological evolution and visceral regeneration.</title>
        <authorList>
            <person name="Zhang X."/>
            <person name="Sun L."/>
            <person name="Yuan J."/>
            <person name="Sun Y."/>
            <person name="Gao Y."/>
            <person name="Zhang L."/>
            <person name="Li S."/>
            <person name="Dai H."/>
            <person name="Hamel J.F."/>
            <person name="Liu C."/>
            <person name="Yu Y."/>
            <person name="Liu S."/>
            <person name="Lin W."/>
            <person name="Guo K."/>
            <person name="Jin S."/>
            <person name="Xu P."/>
            <person name="Storey K.B."/>
            <person name="Huan P."/>
            <person name="Zhang T."/>
            <person name="Zhou Y."/>
            <person name="Zhang J."/>
            <person name="Lin C."/>
            <person name="Li X."/>
            <person name="Xing L."/>
            <person name="Huo D."/>
            <person name="Sun M."/>
            <person name="Wang L."/>
            <person name="Mercier A."/>
            <person name="Li F."/>
            <person name="Yang H."/>
            <person name="Xiang J."/>
        </authorList>
    </citation>
    <scope>NUCLEOTIDE SEQUENCE [LARGE SCALE GENOMIC DNA]</scope>
    <source>
        <strain evidence="8">Shaxun</strain>
        <tissue evidence="8">Muscle</tissue>
    </source>
</reference>
<keyword evidence="5" id="KW-0175">Coiled coil</keyword>
<evidence type="ECO:0000313" key="8">
    <source>
        <dbReference type="EMBL" id="PIK42602.1"/>
    </source>
</evidence>
<dbReference type="InterPro" id="IPR000315">
    <property type="entry name" value="Znf_B-box"/>
</dbReference>
<keyword evidence="2 4" id="KW-0863">Zinc-finger</keyword>
<evidence type="ECO:0000256" key="5">
    <source>
        <dbReference type="SAM" id="Coils"/>
    </source>
</evidence>
<feature type="domain" description="RING-type" evidence="6">
    <location>
        <begin position="13"/>
        <end position="53"/>
    </location>
</feature>
<keyword evidence="9" id="KW-1185">Reference proteome</keyword>
<dbReference type="CDD" id="cd16449">
    <property type="entry name" value="RING-HC"/>
    <property type="match status" value="1"/>
</dbReference>
<dbReference type="InterPro" id="IPR018957">
    <property type="entry name" value="Znf_C3HC4_RING-type"/>
</dbReference>
<keyword evidence="1" id="KW-0479">Metal-binding</keyword>
<comment type="caution">
    <text evidence="8">The sequence shown here is derived from an EMBL/GenBank/DDBJ whole genome shotgun (WGS) entry which is preliminary data.</text>
</comment>
<protein>
    <submittedName>
        <fullName evidence="8">Uncharacterized protein</fullName>
    </submittedName>
</protein>
<dbReference type="InterPro" id="IPR013083">
    <property type="entry name" value="Znf_RING/FYVE/PHD"/>
</dbReference>